<evidence type="ECO:0000313" key="5">
    <source>
        <dbReference type="Proteomes" id="UP000756132"/>
    </source>
</evidence>
<dbReference type="RefSeq" id="XP_047767040.1">
    <property type="nucleotide sequence ID" value="XM_047911031.1"/>
</dbReference>
<feature type="chain" id="PRO_5040573489" description="F5/8 type C domain-containing protein" evidence="1">
    <location>
        <begin position="21"/>
        <end position="556"/>
    </location>
</feature>
<dbReference type="Gene3D" id="2.60.40.10">
    <property type="entry name" value="Immunoglobulins"/>
    <property type="match status" value="1"/>
</dbReference>
<organism evidence="3">
    <name type="scientific">Passalora fulva</name>
    <name type="common">Tomato leaf mold</name>
    <name type="synonym">Cladosporium fulvum</name>
    <dbReference type="NCBI Taxonomy" id="5499"/>
    <lineage>
        <taxon>Eukaryota</taxon>
        <taxon>Fungi</taxon>
        <taxon>Dikarya</taxon>
        <taxon>Ascomycota</taxon>
        <taxon>Pezizomycotina</taxon>
        <taxon>Dothideomycetes</taxon>
        <taxon>Dothideomycetidae</taxon>
        <taxon>Mycosphaerellales</taxon>
        <taxon>Mycosphaerellaceae</taxon>
        <taxon>Fulvia</taxon>
    </lineage>
</organism>
<dbReference type="Gene3D" id="2.60.120.260">
    <property type="entry name" value="Galactose-binding domain-like"/>
    <property type="match status" value="1"/>
</dbReference>
<dbReference type="SUPFAM" id="SSF49785">
    <property type="entry name" value="Galactose-binding domain-like"/>
    <property type="match status" value="1"/>
</dbReference>
<dbReference type="Proteomes" id="UP000756132">
    <property type="component" value="Chromosome 10"/>
</dbReference>
<dbReference type="GeneID" id="71991761"/>
<accession>A0A1P8YXV0</accession>
<dbReference type="PANTHER" id="PTHR22925">
    <property type="entry name" value="GLYCOSYL HYDROLASE 43 FAMILY MEMBER"/>
    <property type="match status" value="1"/>
</dbReference>
<name>A0A1P8YXV0_PASFU</name>
<evidence type="ECO:0000313" key="4">
    <source>
        <dbReference type="EMBL" id="UJO22674.1"/>
    </source>
</evidence>
<dbReference type="EMBL" id="KX943172">
    <property type="protein sequence ID" value="AQA29343.1"/>
    <property type="molecule type" value="Genomic_DNA"/>
</dbReference>
<dbReference type="AlphaFoldDB" id="A0A1P8YXV0"/>
<proteinExistence type="predicted"/>
<dbReference type="KEGG" id="ffu:CLAFUR5_11883"/>
<evidence type="ECO:0000256" key="1">
    <source>
        <dbReference type="SAM" id="SignalP"/>
    </source>
</evidence>
<dbReference type="SUPFAM" id="SSF75005">
    <property type="entry name" value="Arabinanase/levansucrase/invertase"/>
    <property type="match status" value="1"/>
</dbReference>
<dbReference type="OMA" id="NNPNNWY"/>
<dbReference type="InterPro" id="IPR008979">
    <property type="entry name" value="Galactose-bd-like_sf"/>
</dbReference>
<evidence type="ECO:0000313" key="3">
    <source>
        <dbReference type="EMBL" id="AQA29343.1"/>
    </source>
</evidence>
<dbReference type="PROSITE" id="PS50022">
    <property type="entry name" value="FA58C_3"/>
    <property type="match status" value="1"/>
</dbReference>
<feature type="domain" description="F5/8 type C" evidence="2">
    <location>
        <begin position="405"/>
        <end position="556"/>
    </location>
</feature>
<keyword evidence="5" id="KW-1185">Reference proteome</keyword>
<dbReference type="InterPro" id="IPR000421">
    <property type="entry name" value="FA58C"/>
</dbReference>
<evidence type="ECO:0000259" key="2">
    <source>
        <dbReference type="PROSITE" id="PS50022"/>
    </source>
</evidence>
<keyword evidence="1" id="KW-0732">Signal</keyword>
<protein>
    <recommendedName>
        <fullName evidence="2">F5/8 type C domain-containing protein</fullName>
    </recommendedName>
</protein>
<feature type="signal peptide" evidence="1">
    <location>
        <begin position="1"/>
        <end position="20"/>
    </location>
</feature>
<dbReference type="OrthoDB" id="9970295at2759"/>
<dbReference type="EMBL" id="CP090172">
    <property type="protein sequence ID" value="UJO22674.1"/>
    <property type="molecule type" value="Genomic_DNA"/>
</dbReference>
<dbReference type="PANTHER" id="PTHR22925:SF3">
    <property type="entry name" value="GLYCOSYL HYDROLASE FAMILY PROTEIN 43"/>
    <property type="match status" value="1"/>
</dbReference>
<dbReference type="InterPro" id="IPR013783">
    <property type="entry name" value="Ig-like_fold"/>
</dbReference>
<reference evidence="4" key="2">
    <citation type="submission" date="2021-12" db="EMBL/GenBank/DDBJ databases">
        <authorList>
            <person name="Zaccaron A."/>
            <person name="Stergiopoulos I."/>
        </authorList>
    </citation>
    <scope>NUCLEOTIDE SEQUENCE</scope>
    <source>
        <strain evidence="4">Race5_Kim</strain>
    </source>
</reference>
<reference evidence="3" key="1">
    <citation type="submission" date="2016-10" db="EMBL/GenBank/DDBJ databases">
        <title>Novel effectors identified in the apoplast of Cladosporium fulvum-infected tomato.</title>
        <authorList>
            <person name="Mesarich C.H."/>
            <person name="de Wit P.J.G.M."/>
        </authorList>
    </citation>
    <scope>NUCLEOTIDE SEQUENCE</scope>
    <source>
        <strain evidence="3">0WU</strain>
    </source>
</reference>
<dbReference type="Pfam" id="PF00754">
    <property type="entry name" value="F5_F8_type_C"/>
    <property type="match status" value="1"/>
</dbReference>
<sequence length="556" mass="59655">MPFPSLSLTALLALSGYASAEFGLAGQLFQLSGSSGVNNAKLAWANVNGATIYQIEQASDGGFQAVGTTTGDTYDVYALGSGTYTFRVTALNGNSQVDQSSTVPLTAFAPQGRYNTYDNTVPSPLLIKSKLQANGIYYRYNYESADGGFNRFVEQTSQDGYTFSGDKTVLTRDVLCASVDNGCKLEAIQFLPHPTTGDFIMWAHFEEASGYGLGQVAVAHATPGGQMSFDGTFKPLGDDSRDMNFFSDGDKAYLTTATDTNTNNNIYSLDARWTAVSQRLAQVNVNQHREAPAVIKSNGWYYLFTSRASGWLPSTPQYIAAQDMAGPWSDPVNVGNAATFSAQSGGVNSLSSGQFEMHANQWSSNWPTKGGPTRSLMLPISQSVGGGFTSYHFYPTVQYSDDINTPGQGMYGVQSGRILSVGKPSSSNAGTQGIALANDGIQDTPGQFWKPSAVPFSYQIDLQDSHVISQVDLSTNMVSGSETFYRFTVDGSTDGSTWTTLVDQSKNVDVGFKPSFPTSTESFRYVRINVDAVINNVNGNAADWAVGVLEVTVYGD</sequence>
<gene>
    <name evidence="4" type="ORF">CLAFUR5_11883</name>
</gene>
<dbReference type="Gene3D" id="2.115.10.20">
    <property type="entry name" value="Glycosyl hydrolase domain, family 43"/>
    <property type="match status" value="1"/>
</dbReference>
<reference evidence="4" key="3">
    <citation type="journal article" date="2022" name="Microb. Genom.">
        <title>A chromosome-scale genome assembly of the tomato pathogen Cladosporium fulvum reveals a compartmentalized genome architecture and the presence of a dispensable chromosome.</title>
        <authorList>
            <person name="Zaccaron A.Z."/>
            <person name="Chen L.H."/>
            <person name="Samaras A."/>
            <person name="Stergiopoulos I."/>
        </authorList>
    </citation>
    <scope>NUCLEOTIDE SEQUENCE</scope>
    <source>
        <strain evidence="4">Race5_Kim</strain>
    </source>
</reference>
<dbReference type="InterPro" id="IPR023296">
    <property type="entry name" value="Glyco_hydro_beta-prop_sf"/>
</dbReference>
<dbReference type="CDD" id="cd18822">
    <property type="entry name" value="GH43_CtGH43-like"/>
    <property type="match status" value="1"/>
</dbReference>